<reference evidence="2 3" key="1">
    <citation type="journal article" date="2019" name="Nat. Plants">
        <title>Genome sequencing of Musa balbisiana reveals subgenome evolution and function divergence in polyploid bananas.</title>
        <authorList>
            <person name="Yao X."/>
        </authorList>
    </citation>
    <scope>NUCLEOTIDE SEQUENCE [LARGE SCALE GENOMIC DNA]</scope>
    <source>
        <strain evidence="3">cv. DH-PKW</strain>
        <tissue evidence="2">Leaves</tissue>
    </source>
</reference>
<feature type="region of interest" description="Disordered" evidence="1">
    <location>
        <begin position="162"/>
        <end position="238"/>
    </location>
</feature>
<keyword evidence="3" id="KW-1185">Reference proteome</keyword>
<comment type="caution">
    <text evidence="2">The sequence shown here is derived from an EMBL/GenBank/DDBJ whole genome shotgun (WGS) entry which is preliminary data.</text>
</comment>
<dbReference type="AlphaFoldDB" id="A0A4S8KEU9"/>
<organism evidence="2 3">
    <name type="scientific">Musa balbisiana</name>
    <name type="common">Banana</name>
    <dbReference type="NCBI Taxonomy" id="52838"/>
    <lineage>
        <taxon>Eukaryota</taxon>
        <taxon>Viridiplantae</taxon>
        <taxon>Streptophyta</taxon>
        <taxon>Embryophyta</taxon>
        <taxon>Tracheophyta</taxon>
        <taxon>Spermatophyta</taxon>
        <taxon>Magnoliopsida</taxon>
        <taxon>Liliopsida</taxon>
        <taxon>Zingiberales</taxon>
        <taxon>Musaceae</taxon>
        <taxon>Musa</taxon>
    </lineage>
</organism>
<feature type="compositionally biased region" description="Low complexity" evidence="1">
    <location>
        <begin position="211"/>
        <end position="220"/>
    </location>
</feature>
<feature type="compositionally biased region" description="Basic residues" evidence="1">
    <location>
        <begin position="221"/>
        <end position="238"/>
    </location>
</feature>
<evidence type="ECO:0000313" key="3">
    <source>
        <dbReference type="Proteomes" id="UP000317650"/>
    </source>
</evidence>
<proteinExistence type="predicted"/>
<accession>A0A4S8KEU9</accession>
<sequence>MIEQNNSLEAVKRARRKRARRRDDEEVPKGSSNSNPYGGDLLTEPSGRPLPRFIAAPTAATDVYSRPVGAEAEIGIGFSGRSRLPSGPYFLGLPLFFFTVPSTPTPAGPTTNPASGVTGAAIPPASPAGFSSPTTPTASAAGGGWKLLLPSAFVAVAATATASPGDGTPPSVPSMHRQATRTAGSEARRRFFARRTPDRQGFLNLSPLQFTSNSSAATNSKNKKTKTKNKKKSRNVFS</sequence>
<gene>
    <name evidence="2" type="ORF">C4D60_Mb04t26400</name>
</gene>
<evidence type="ECO:0000313" key="2">
    <source>
        <dbReference type="EMBL" id="THU73774.1"/>
    </source>
</evidence>
<evidence type="ECO:0000256" key="1">
    <source>
        <dbReference type="SAM" id="MobiDB-lite"/>
    </source>
</evidence>
<name>A0A4S8KEU9_MUSBA</name>
<protein>
    <submittedName>
        <fullName evidence="2">Uncharacterized protein</fullName>
    </submittedName>
</protein>
<dbReference type="EMBL" id="PYDT01000001">
    <property type="protein sequence ID" value="THU73774.1"/>
    <property type="molecule type" value="Genomic_DNA"/>
</dbReference>
<feature type="region of interest" description="Disordered" evidence="1">
    <location>
        <begin position="1"/>
        <end position="52"/>
    </location>
</feature>
<dbReference type="Proteomes" id="UP000317650">
    <property type="component" value="Chromosome 4"/>
</dbReference>